<sequence>MVLTQRLLCADVFTRRSVVWPIRHFCGQSMRCVVRDRHGSVCRHREIVKVKENSRFLRIIARDAQAEETVKTYCHRNDYIRSQIYDNNKPPHDHILLLV</sequence>
<protein>
    <submittedName>
        <fullName evidence="1">Uncharacterized protein</fullName>
    </submittedName>
</protein>
<proteinExistence type="predicted"/>
<dbReference type="EMBL" id="GGMR01000620">
    <property type="protein sequence ID" value="MBY13239.1"/>
    <property type="molecule type" value="Transcribed_RNA"/>
</dbReference>
<organism evidence="1">
    <name type="scientific">Schizaphis graminum</name>
    <name type="common">Green bug aphid</name>
    <dbReference type="NCBI Taxonomy" id="13262"/>
    <lineage>
        <taxon>Eukaryota</taxon>
        <taxon>Metazoa</taxon>
        <taxon>Ecdysozoa</taxon>
        <taxon>Arthropoda</taxon>
        <taxon>Hexapoda</taxon>
        <taxon>Insecta</taxon>
        <taxon>Pterygota</taxon>
        <taxon>Neoptera</taxon>
        <taxon>Paraneoptera</taxon>
        <taxon>Hemiptera</taxon>
        <taxon>Sternorrhyncha</taxon>
        <taxon>Aphidomorpha</taxon>
        <taxon>Aphidoidea</taxon>
        <taxon>Aphididae</taxon>
        <taxon>Aphidini</taxon>
        <taxon>Schizaphis</taxon>
    </lineage>
</organism>
<name>A0A2S2N7Y1_SCHGA</name>
<evidence type="ECO:0000313" key="1">
    <source>
        <dbReference type="EMBL" id="MBY13239.1"/>
    </source>
</evidence>
<reference evidence="1" key="1">
    <citation type="submission" date="2018-04" db="EMBL/GenBank/DDBJ databases">
        <title>Transcriptome of Schizaphis graminum biotype I.</title>
        <authorList>
            <person name="Scully E.D."/>
            <person name="Geib S.M."/>
            <person name="Palmer N.A."/>
            <person name="Koch K."/>
            <person name="Bradshaw J."/>
            <person name="Heng-Moss T."/>
            <person name="Sarath G."/>
        </authorList>
    </citation>
    <scope>NUCLEOTIDE SEQUENCE</scope>
</reference>
<gene>
    <name evidence="1" type="ORF">g.1592</name>
</gene>
<dbReference type="AlphaFoldDB" id="A0A2S2N7Y1"/>
<accession>A0A2S2N7Y1</accession>